<feature type="coiled-coil region" evidence="2">
    <location>
        <begin position="391"/>
        <end position="432"/>
    </location>
</feature>
<feature type="transmembrane region" description="Helical" evidence="4">
    <location>
        <begin position="619"/>
        <end position="640"/>
    </location>
</feature>
<evidence type="ECO:0000256" key="2">
    <source>
        <dbReference type="SAM" id="Coils"/>
    </source>
</evidence>
<name>A0A0S4KIA7_BODSA</name>
<keyword evidence="4" id="KW-0472">Membrane</keyword>
<dbReference type="OrthoDB" id="10257567at2759"/>
<evidence type="ECO:0000256" key="1">
    <source>
        <dbReference type="ARBA" id="ARBA00023054"/>
    </source>
</evidence>
<keyword evidence="7" id="KW-1185">Reference proteome</keyword>
<dbReference type="PANTHER" id="PTHR14043">
    <property type="entry name" value="CCAAT DISPLACEMENT PROTEIN-RELATED"/>
    <property type="match status" value="1"/>
</dbReference>
<gene>
    <name evidence="6" type="ORF">BSAL_41845</name>
</gene>
<feature type="compositionally biased region" description="Basic and acidic residues" evidence="3">
    <location>
        <begin position="1"/>
        <end position="10"/>
    </location>
</feature>
<feature type="region of interest" description="Disordered" evidence="3">
    <location>
        <begin position="1"/>
        <end position="42"/>
    </location>
</feature>
<keyword evidence="4" id="KW-0812">Transmembrane</keyword>
<feature type="compositionally biased region" description="Low complexity" evidence="3">
    <location>
        <begin position="24"/>
        <end position="42"/>
    </location>
</feature>
<dbReference type="EMBL" id="CYKH01002138">
    <property type="protein sequence ID" value="CUI15410.1"/>
    <property type="molecule type" value="Genomic_DNA"/>
</dbReference>
<keyword evidence="1 2" id="KW-0175">Coiled coil</keyword>
<evidence type="ECO:0000256" key="3">
    <source>
        <dbReference type="SAM" id="MobiDB-lite"/>
    </source>
</evidence>
<sequence>MDGEVLHYDDDVPTAEDVPSTTPTTSGPAVVGSSSTTTTTPWGSAYEQWRDVKLKEQLTTKWDEAFGLVVEYKESTASEKHRLVTTVKEFAAGYKAEPSAERVEQLLRFFKRLISGLFERAELSEKHFIAMYQSISMVPDPAPLLFAAHVEVSSLVERVRDLQHECAVKAQEVATIHRQQAAAMRDLAGATNGHDGSPTASSSLSAVVGEVKELRAMLEDLRVEKRTLVEIVRESEAQVIAAKEESFLVNNQRRQLSQQLQQTQARYEDYVARSERDTNVLTAELAEAHDQLIMHGTKPSSTTGASSSLLAALETEVESLRQACAEAETRHVRELAVLAASTSARPKSEDSLSPDDPLSPTTGGALQHLVSRLQEDLSSLTKVNAEITGSLAVEKRRRREAEQTAEELTRSAAELKMSIKGLQRTIDELRHRRVQPSINPTSQDTQSTIAPPQKSNDEILAEMLAGVALDSTTKKGSSPAANGLTANDLNDPQLINALVAQRDALRARVITVEQLLSTAERDVERLRHLLEESGQAGTGRQGQSFLPVFDQKYRTSLMAAMPTQASESVSVSMEGVGDGIAAPADGRRRRKIQQTVRRAADGVAVLVANLVVHSPTTRLFLVGYLIALHAIVMITTYVMAFRGSRGASSSAALCRMPS</sequence>
<proteinExistence type="predicted"/>
<evidence type="ECO:0000256" key="4">
    <source>
        <dbReference type="SAM" id="Phobius"/>
    </source>
</evidence>
<dbReference type="InterPro" id="IPR057476">
    <property type="entry name" value="Cux_N"/>
</dbReference>
<evidence type="ECO:0000313" key="7">
    <source>
        <dbReference type="Proteomes" id="UP000051952"/>
    </source>
</evidence>
<feature type="coiled-coil region" evidence="2">
    <location>
        <begin position="204"/>
        <end position="273"/>
    </location>
</feature>
<feature type="region of interest" description="Disordered" evidence="3">
    <location>
        <begin position="340"/>
        <end position="364"/>
    </location>
</feature>
<dbReference type="Pfam" id="PF25398">
    <property type="entry name" value="CUX1_N"/>
    <property type="match status" value="1"/>
</dbReference>
<feature type="domain" description="Cux N-terminal" evidence="5">
    <location>
        <begin position="41"/>
        <end position="149"/>
    </location>
</feature>
<dbReference type="Proteomes" id="UP000051952">
    <property type="component" value="Unassembled WGS sequence"/>
</dbReference>
<dbReference type="AlphaFoldDB" id="A0A0S4KIA7"/>
<reference evidence="7" key="1">
    <citation type="submission" date="2015-09" db="EMBL/GenBank/DDBJ databases">
        <authorList>
            <consortium name="Pathogen Informatics"/>
        </authorList>
    </citation>
    <scope>NUCLEOTIDE SEQUENCE [LARGE SCALE GENOMIC DNA]</scope>
    <source>
        <strain evidence="7">Lake Konstanz</strain>
    </source>
</reference>
<dbReference type="VEuPathDB" id="TriTrypDB:BSAL_41845"/>
<protein>
    <recommendedName>
        <fullName evidence="5">Cux N-terminal domain-containing protein</fullName>
    </recommendedName>
</protein>
<accession>A0A0S4KIA7</accession>
<keyword evidence="4" id="KW-1133">Transmembrane helix</keyword>
<evidence type="ECO:0000313" key="6">
    <source>
        <dbReference type="EMBL" id="CUI15410.1"/>
    </source>
</evidence>
<organism evidence="6 7">
    <name type="scientific">Bodo saltans</name>
    <name type="common">Flagellated protozoan</name>
    <dbReference type="NCBI Taxonomy" id="75058"/>
    <lineage>
        <taxon>Eukaryota</taxon>
        <taxon>Discoba</taxon>
        <taxon>Euglenozoa</taxon>
        <taxon>Kinetoplastea</taxon>
        <taxon>Metakinetoplastina</taxon>
        <taxon>Eubodonida</taxon>
        <taxon>Bodonidae</taxon>
        <taxon>Bodo</taxon>
    </lineage>
</organism>
<evidence type="ECO:0000259" key="5">
    <source>
        <dbReference type="Pfam" id="PF25398"/>
    </source>
</evidence>